<dbReference type="EMBL" id="JARBJD010000011">
    <property type="protein sequence ID" value="KAK2962362.1"/>
    <property type="molecule type" value="Genomic_DNA"/>
</dbReference>
<protein>
    <submittedName>
        <fullName evidence="2">Uncharacterized protein</fullName>
    </submittedName>
</protein>
<organism evidence="2 3">
    <name type="scientific">Blattamonas nauphoetae</name>
    <dbReference type="NCBI Taxonomy" id="2049346"/>
    <lineage>
        <taxon>Eukaryota</taxon>
        <taxon>Metamonada</taxon>
        <taxon>Preaxostyla</taxon>
        <taxon>Oxymonadida</taxon>
        <taxon>Blattamonas</taxon>
    </lineage>
</organism>
<accession>A0ABQ9YF31</accession>
<evidence type="ECO:0000256" key="1">
    <source>
        <dbReference type="SAM" id="MobiDB-lite"/>
    </source>
</evidence>
<sequence>MLTRFDRRHSAMVMTGPPPKHSLPRPSPTLPGRKVSNNELPTTPTRTPPQSSLFSNVSRAQLTPDITPQTKQATQPTSKEISPLTATRSEIQSFIGDDVELVTRKRFDSSVAFGLHSTEANVPIDFTLKQILSTVSATTLRRLIATRSFTMDPVRFSLLRTFFTSAVLFHSSHVLSLIDAEPTNNFNFPSFLPDKLEPDQLTVDPSYFHRISSEWQQAQLKKNSPGSAIHLLIRHRLRPAYITMLMLLLGLFAPDDSKAPEVSTQDLVLFQNTVLFDSVPTLRQHPPVDNEVLDPSSNKAAGMGIVLFLHEHRILSSCLNFVRTTDEALKQFDTRSNPQNTTSPSDTPEVSIPSTLRISTQSVQLETRASETIQLMSNPARLMRTQSPRSFTRKNGLIAWMENRLEQLVNSMSHTIASTPSHLLFSLCLSPHPLVSKVAFHAIIHLYSLNFKTNIHPYRRWPITGLSFLLTAVNARYDHVRTHAQALVSRILSSSVWAFFYARTLLALDVDLKAMIQRTERRPQTENASPLHEQNSFYQPFGDRIERYVPHLAHSSICSFTPSFIPPPQRFTTLFFSSKQALSEEVKGLFERVAAKQKERRDEVIENLMNIEPDDVPAPTSARHRTAPIPPKSRIMTDFTSHRRTHSNTTSLGFTAIHGRTSPSHSSGKVDDENSSTSVKLMHPGSIRVGSNVPSPTISSPRNSVTTLQFPSTLFPEVDEHSARLSPHAVTSELSMTPAGHRRSRSGNLIESTSLRHLHTQKENTIQTSVQRNTLQPEHHRREESRTMSTRTPSPAVDIGGERTPLVMGSPLLEDLVDDSLTPTFPPTLLTYSLVHSSVPTTVSLLPSSRFICALLAYPIGQSRSSSDLQFLAGNTVFSVIVEISTANRIFSQDTSVVLRRLCQAASKFNMIAVGPSFKVTKGKGGLFQTSRKKQANSVDQNSLFTSIIVEKDDLDRFVLIQDYIAFDETYENIFISLCSLMSSTAFFEAVRTNAPSLLNYIVDACFKDHPVLTQVAWRTCIGSSRSTS</sequence>
<feature type="region of interest" description="Disordered" evidence="1">
    <location>
        <begin position="726"/>
        <end position="746"/>
    </location>
</feature>
<comment type="caution">
    <text evidence="2">The sequence shown here is derived from an EMBL/GenBank/DDBJ whole genome shotgun (WGS) entry which is preliminary data.</text>
</comment>
<feature type="compositionally biased region" description="Polar residues" evidence="1">
    <location>
        <begin position="763"/>
        <end position="776"/>
    </location>
</feature>
<feature type="compositionally biased region" description="Polar residues" evidence="1">
    <location>
        <begin position="334"/>
        <end position="353"/>
    </location>
</feature>
<feature type="region of interest" description="Disordered" evidence="1">
    <location>
        <begin position="1"/>
        <end position="53"/>
    </location>
</feature>
<name>A0ABQ9YF31_9EUKA</name>
<feature type="compositionally biased region" description="Pro residues" evidence="1">
    <location>
        <begin position="16"/>
        <end position="29"/>
    </location>
</feature>
<feature type="region of interest" description="Disordered" evidence="1">
    <location>
        <begin position="332"/>
        <end position="353"/>
    </location>
</feature>
<feature type="region of interest" description="Disordered" evidence="1">
    <location>
        <begin position="761"/>
        <end position="804"/>
    </location>
</feature>
<feature type="compositionally biased region" description="Basic and acidic residues" evidence="1">
    <location>
        <begin position="777"/>
        <end position="786"/>
    </location>
</feature>
<reference evidence="2 3" key="1">
    <citation type="journal article" date="2022" name="bioRxiv">
        <title>Genomics of Preaxostyla Flagellates Illuminates Evolutionary Transitions and the Path Towards Mitochondrial Loss.</title>
        <authorList>
            <person name="Novak L.V.F."/>
            <person name="Treitli S.C."/>
            <person name="Pyrih J."/>
            <person name="Halakuc P."/>
            <person name="Pipaliya S.V."/>
            <person name="Vacek V."/>
            <person name="Brzon O."/>
            <person name="Soukal P."/>
            <person name="Eme L."/>
            <person name="Dacks J.B."/>
            <person name="Karnkowska A."/>
            <person name="Elias M."/>
            <person name="Hampl V."/>
        </authorList>
    </citation>
    <scope>NUCLEOTIDE SEQUENCE [LARGE SCALE GENOMIC DNA]</scope>
    <source>
        <strain evidence="2">NAU3</strain>
        <tissue evidence="2">Gut</tissue>
    </source>
</reference>
<evidence type="ECO:0000313" key="3">
    <source>
        <dbReference type="Proteomes" id="UP001281761"/>
    </source>
</evidence>
<feature type="compositionally biased region" description="Polar residues" evidence="1">
    <location>
        <begin position="692"/>
        <end position="704"/>
    </location>
</feature>
<evidence type="ECO:0000313" key="2">
    <source>
        <dbReference type="EMBL" id="KAK2962362.1"/>
    </source>
</evidence>
<feature type="region of interest" description="Disordered" evidence="1">
    <location>
        <begin position="654"/>
        <end position="704"/>
    </location>
</feature>
<dbReference type="Proteomes" id="UP001281761">
    <property type="component" value="Unassembled WGS sequence"/>
</dbReference>
<keyword evidence="3" id="KW-1185">Reference proteome</keyword>
<feature type="region of interest" description="Disordered" evidence="1">
    <location>
        <begin position="65"/>
        <end position="84"/>
    </location>
</feature>
<gene>
    <name evidence="2" type="ORF">BLNAU_2605</name>
</gene>
<proteinExistence type="predicted"/>
<feature type="region of interest" description="Disordered" evidence="1">
    <location>
        <begin position="612"/>
        <end position="634"/>
    </location>
</feature>